<dbReference type="Pfam" id="PF00814">
    <property type="entry name" value="TsaD"/>
    <property type="match status" value="1"/>
</dbReference>
<evidence type="ECO:0000256" key="1">
    <source>
        <dbReference type="SAM" id="MobiDB-lite"/>
    </source>
</evidence>
<organism evidence="3">
    <name type="scientific">hydrothermal vent metagenome</name>
    <dbReference type="NCBI Taxonomy" id="652676"/>
    <lineage>
        <taxon>unclassified sequences</taxon>
        <taxon>metagenomes</taxon>
        <taxon>ecological metagenomes</taxon>
    </lineage>
</organism>
<dbReference type="Gene3D" id="3.30.420.40">
    <property type="match status" value="1"/>
</dbReference>
<dbReference type="AlphaFoldDB" id="A0A3B1E2F9"/>
<protein>
    <recommendedName>
        <fullName evidence="2">Gcp-like domain-containing protein</fullName>
    </recommendedName>
</protein>
<reference evidence="3" key="1">
    <citation type="submission" date="2018-06" db="EMBL/GenBank/DDBJ databases">
        <authorList>
            <person name="Zhirakovskaya E."/>
        </authorList>
    </citation>
    <scope>NUCLEOTIDE SEQUENCE</scope>
</reference>
<feature type="domain" description="Gcp-like" evidence="2">
    <location>
        <begin position="78"/>
        <end position="178"/>
    </location>
</feature>
<feature type="non-terminal residue" evidence="3">
    <location>
        <position position="1"/>
    </location>
</feature>
<accession>A0A3B1E2F9</accession>
<dbReference type="EMBL" id="UOGK01000030">
    <property type="protein sequence ID" value="VAX36097.1"/>
    <property type="molecule type" value="Genomic_DNA"/>
</dbReference>
<evidence type="ECO:0000313" key="3">
    <source>
        <dbReference type="EMBL" id="VAX36097.1"/>
    </source>
</evidence>
<feature type="region of interest" description="Disordered" evidence="1">
    <location>
        <begin position="1"/>
        <end position="23"/>
    </location>
</feature>
<evidence type="ECO:0000259" key="2">
    <source>
        <dbReference type="Pfam" id="PF00814"/>
    </source>
</evidence>
<proteinExistence type="predicted"/>
<dbReference type="InterPro" id="IPR000905">
    <property type="entry name" value="Gcp-like_dom"/>
</dbReference>
<dbReference type="SUPFAM" id="SSF53067">
    <property type="entry name" value="Actin-like ATPase domain"/>
    <property type="match status" value="1"/>
</dbReference>
<sequence length="279" mass="29265">PWDRLPAGAHRLEGGPTGGGVKPDSCTPLSCGVKTAALTLAIEVSNPSAAHEGSGPGVTVGRVGSDHIEVLGVEMLRSKRRHDDDLMPAIERLWSQLASAGLIGDKREIDRVAVSVGPGGFTGLRVAVVAGKMIAEVTGALCVGVPSACVVARRAGSDLPTPFGVALASKKESSVVMVFDGPTQVVRLSEPGGAHEYGHVIEADTLEALGVRGLIADRFLPESMRTRCSELGIRIDEPVFDPVACLEASAAFKEVAPIELVPMYGREPEAVRKWRELHG</sequence>
<gene>
    <name evidence="3" type="ORF">MNBD_PLANCTO03-2039</name>
</gene>
<dbReference type="InterPro" id="IPR043129">
    <property type="entry name" value="ATPase_NBD"/>
</dbReference>
<name>A0A3B1E2F9_9ZZZZ</name>